<reference evidence="2 3" key="1">
    <citation type="submission" date="2022-04" db="EMBL/GenBank/DDBJ databases">
        <authorList>
            <person name="Ye Y.-Q."/>
            <person name="Du Z.-J."/>
        </authorList>
    </citation>
    <scope>NUCLEOTIDE SEQUENCE [LARGE SCALE GENOMIC DNA]</scope>
    <source>
        <strain evidence="2 3">A6E488</strain>
    </source>
</reference>
<protein>
    <submittedName>
        <fullName evidence="2">DUF4164 domain-containing protein</fullName>
    </submittedName>
</protein>
<dbReference type="RefSeq" id="WP_261615298.1">
    <property type="nucleotide sequence ID" value="NZ_JALIDZ010000003.1"/>
</dbReference>
<feature type="coiled-coil region" evidence="1">
    <location>
        <begin position="36"/>
        <end position="70"/>
    </location>
</feature>
<proteinExistence type="predicted"/>
<dbReference type="Pfam" id="PF13747">
    <property type="entry name" value="DUF4164"/>
    <property type="match status" value="1"/>
</dbReference>
<keyword evidence="1" id="KW-0175">Coiled coil</keyword>
<evidence type="ECO:0000256" key="1">
    <source>
        <dbReference type="SAM" id="Coils"/>
    </source>
</evidence>
<gene>
    <name evidence="2" type="ORF">MUB46_07655</name>
</gene>
<dbReference type="InterPro" id="IPR025310">
    <property type="entry name" value="DUF4164"/>
</dbReference>
<dbReference type="EMBL" id="JALIDZ010000003">
    <property type="protein sequence ID" value="MCT8971726.1"/>
    <property type="molecule type" value="Genomic_DNA"/>
</dbReference>
<dbReference type="Proteomes" id="UP001320898">
    <property type="component" value="Unassembled WGS sequence"/>
</dbReference>
<accession>A0AAW5QUK1</accession>
<dbReference type="SUPFAM" id="SSF57997">
    <property type="entry name" value="Tropomyosin"/>
    <property type="match status" value="1"/>
</dbReference>
<evidence type="ECO:0000313" key="2">
    <source>
        <dbReference type="EMBL" id="MCT8971726.1"/>
    </source>
</evidence>
<sequence length="95" mass="10301">MNVDSSPVERAQRRFVGALDALEAAVRRRQATDRSVGALESEIRTLSDDRSRLAQELDSAQARSAELESLSKSVSQRLDSAISSIRGLLDSEQGG</sequence>
<organism evidence="2 3">
    <name type="scientific">Microbaculum marinisediminis</name>
    <dbReference type="NCBI Taxonomy" id="2931392"/>
    <lineage>
        <taxon>Bacteria</taxon>
        <taxon>Pseudomonadati</taxon>
        <taxon>Pseudomonadota</taxon>
        <taxon>Alphaproteobacteria</taxon>
        <taxon>Hyphomicrobiales</taxon>
        <taxon>Tepidamorphaceae</taxon>
        <taxon>Microbaculum</taxon>
    </lineage>
</organism>
<comment type="caution">
    <text evidence="2">The sequence shown here is derived from an EMBL/GenBank/DDBJ whole genome shotgun (WGS) entry which is preliminary data.</text>
</comment>
<dbReference type="AlphaFoldDB" id="A0AAW5QUK1"/>
<evidence type="ECO:0000313" key="3">
    <source>
        <dbReference type="Proteomes" id="UP001320898"/>
    </source>
</evidence>
<name>A0AAW5QUK1_9HYPH</name>
<keyword evidence="3" id="KW-1185">Reference proteome</keyword>